<dbReference type="EMBL" id="ASPP01005156">
    <property type="protein sequence ID" value="ETO31059.1"/>
    <property type="molecule type" value="Genomic_DNA"/>
</dbReference>
<evidence type="ECO:0000256" key="1">
    <source>
        <dbReference type="SAM" id="MobiDB-lite"/>
    </source>
</evidence>
<organism evidence="2 3">
    <name type="scientific">Reticulomyxa filosa</name>
    <dbReference type="NCBI Taxonomy" id="46433"/>
    <lineage>
        <taxon>Eukaryota</taxon>
        <taxon>Sar</taxon>
        <taxon>Rhizaria</taxon>
        <taxon>Retaria</taxon>
        <taxon>Foraminifera</taxon>
        <taxon>Monothalamids</taxon>
        <taxon>Reticulomyxidae</taxon>
        <taxon>Reticulomyxa</taxon>
    </lineage>
</organism>
<evidence type="ECO:0000313" key="3">
    <source>
        <dbReference type="Proteomes" id="UP000023152"/>
    </source>
</evidence>
<reference evidence="2 3" key="1">
    <citation type="journal article" date="2013" name="Curr. Biol.">
        <title>The Genome of the Foraminiferan Reticulomyxa filosa.</title>
        <authorList>
            <person name="Glockner G."/>
            <person name="Hulsmann N."/>
            <person name="Schleicher M."/>
            <person name="Noegel A.A."/>
            <person name="Eichinger L."/>
            <person name="Gallinger C."/>
            <person name="Pawlowski J."/>
            <person name="Sierra R."/>
            <person name="Euteneuer U."/>
            <person name="Pillet L."/>
            <person name="Moustafa A."/>
            <person name="Platzer M."/>
            <person name="Groth M."/>
            <person name="Szafranski K."/>
            <person name="Schliwa M."/>
        </authorList>
    </citation>
    <scope>NUCLEOTIDE SEQUENCE [LARGE SCALE GENOMIC DNA]</scope>
</reference>
<feature type="region of interest" description="Disordered" evidence="1">
    <location>
        <begin position="175"/>
        <end position="206"/>
    </location>
</feature>
<feature type="region of interest" description="Disordered" evidence="1">
    <location>
        <begin position="126"/>
        <end position="160"/>
    </location>
</feature>
<proteinExistence type="predicted"/>
<sequence>MKLLQCDNLTLFYQMIYEIKRNVLSSHPSQDHVDVVAPFRTPNQFVKPTQLDISSSTSDQTVVQSEEDALSSLTHFRRDQLQELFQDTMSTKPTPTIDESISPLVLTDVLQQVNFSCLLAPFSSSLPSQQTPSLSQQISSLPQQTPSQLQSQSSQPLPTGEDLRCLLSVLGDIPELNQSNDNNNGNATQEKKANKKPKLPNFNDLRADEDIDRGKNWTNVVNLNMF</sequence>
<keyword evidence="3" id="KW-1185">Reference proteome</keyword>
<comment type="caution">
    <text evidence="2">The sequence shown here is derived from an EMBL/GenBank/DDBJ whole genome shotgun (WGS) entry which is preliminary data.</text>
</comment>
<gene>
    <name evidence="2" type="ORF">RFI_06062</name>
</gene>
<feature type="compositionally biased region" description="Low complexity" evidence="1">
    <location>
        <begin position="126"/>
        <end position="159"/>
    </location>
</feature>
<dbReference type="Proteomes" id="UP000023152">
    <property type="component" value="Unassembled WGS sequence"/>
</dbReference>
<evidence type="ECO:0000313" key="2">
    <source>
        <dbReference type="EMBL" id="ETO31059.1"/>
    </source>
</evidence>
<name>X6NYZ3_RETFI</name>
<dbReference type="AlphaFoldDB" id="X6NYZ3"/>
<accession>X6NYZ3</accession>
<protein>
    <submittedName>
        <fullName evidence="2">Uncharacterized protein</fullName>
    </submittedName>
</protein>
<feature type="compositionally biased region" description="Polar residues" evidence="1">
    <location>
        <begin position="176"/>
        <end position="188"/>
    </location>
</feature>